<dbReference type="AlphaFoldDB" id="A0A4T2GNE7"/>
<protein>
    <submittedName>
        <fullName evidence="1">SIR2 family protein</fullName>
    </submittedName>
</protein>
<name>A0A4T2GNE7_STRSU</name>
<proteinExistence type="predicted"/>
<gene>
    <name evidence="1" type="ORF">FAJ39_05145</name>
</gene>
<organism evidence="1 2">
    <name type="scientific">Streptococcus suis</name>
    <dbReference type="NCBI Taxonomy" id="1307"/>
    <lineage>
        <taxon>Bacteria</taxon>
        <taxon>Bacillati</taxon>
        <taxon>Bacillota</taxon>
        <taxon>Bacilli</taxon>
        <taxon>Lactobacillales</taxon>
        <taxon>Streptococcaceae</taxon>
        <taxon>Streptococcus</taxon>
    </lineage>
</organism>
<evidence type="ECO:0000313" key="2">
    <source>
        <dbReference type="Proteomes" id="UP000305165"/>
    </source>
</evidence>
<dbReference type="InterPro" id="IPR029035">
    <property type="entry name" value="DHS-like_NAD/FAD-binding_dom"/>
</dbReference>
<dbReference type="Pfam" id="PF13289">
    <property type="entry name" value="SIR2_2"/>
    <property type="match status" value="1"/>
</dbReference>
<accession>A0A4T2GNE7</accession>
<sequence length="458" mass="53045">MFFFFFDDIDKTKENQIEYHYLSRASKFGVERDDTGAVNFYDSNGILEKQNSNDSSEDEFQMIDFKRLISEKIRKIVYGEKYSNVVFLAGAGASVTPDRNPEYGKTVKMIADNIFEELHKSTENIYTLEELATQCRYKDGNILAGNESESTTSPKLADDFNLEDFLSTLFHYRPYVPDDNIEDFNKTIDKILKLIKKNTNYSYDSKVLKHGALLNFLSKLSEKGGNKFSVVTTNYDVLIEEAGAENNFVIFDGFNFTPLPKFDSNMFEWNLVKEVQNVNTREVEYKDKTFNLVKIHGSLTWEKQDNGDIVRKNKDNITETDKMVMIFPSSDKFAQSYQEPYFELFTKFQELIKRPNTLLISSGFSFADDHISKMVTQALKNNSSLKLLVTDFNIDPNREWNGDNNQYSKIDESNSKYNQNWAELVRLMDEGYPISFLKATMNSDLVDYLSGRYLNDEN</sequence>
<dbReference type="OrthoDB" id="9808492at2"/>
<comment type="caution">
    <text evidence="1">The sequence shown here is derived from an EMBL/GenBank/DDBJ whole genome shotgun (WGS) entry which is preliminary data.</text>
</comment>
<dbReference type="Proteomes" id="UP000305165">
    <property type="component" value="Unassembled WGS sequence"/>
</dbReference>
<dbReference type="EMBL" id="SSXO01000002">
    <property type="protein sequence ID" value="TII00453.1"/>
    <property type="molecule type" value="Genomic_DNA"/>
</dbReference>
<dbReference type="SUPFAM" id="SSF52467">
    <property type="entry name" value="DHS-like NAD/FAD-binding domain"/>
    <property type="match status" value="1"/>
</dbReference>
<evidence type="ECO:0000313" key="1">
    <source>
        <dbReference type="EMBL" id="TII00453.1"/>
    </source>
</evidence>
<reference evidence="1 2" key="1">
    <citation type="submission" date="2019-04" db="EMBL/GenBank/DDBJ databases">
        <title>Genome analysis of Streptococcus suis strain WUSS424.</title>
        <authorList>
            <person name="Chen H."/>
            <person name="Gao X."/>
            <person name="Wu Z."/>
        </authorList>
    </citation>
    <scope>NUCLEOTIDE SEQUENCE [LARGE SCALE GENOMIC DNA]</scope>
    <source>
        <strain evidence="1 2">WUSS424</strain>
    </source>
</reference>